<dbReference type="RefSeq" id="WP_265423566.1">
    <property type="nucleotide sequence ID" value="NZ_JAPFPW010000001.1"/>
</dbReference>
<dbReference type="PIRSF" id="PIRSF028470">
    <property type="entry name" value="UCP028470"/>
    <property type="match status" value="1"/>
</dbReference>
<dbReference type="Pfam" id="PF08332">
    <property type="entry name" value="CaMKII_AD"/>
    <property type="match status" value="1"/>
</dbReference>
<proteinExistence type="predicted"/>
<dbReference type="InterPro" id="IPR013543">
    <property type="entry name" value="Ca/CaM-dep_prot_kinase-assoc"/>
</dbReference>
<dbReference type="InterPro" id="IPR032710">
    <property type="entry name" value="NTF2-like_dom_sf"/>
</dbReference>
<keyword evidence="4" id="KW-1185">Reference proteome</keyword>
<feature type="domain" description="Calcium/calmodulin-dependent protein kinase II association-domain" evidence="2">
    <location>
        <begin position="40"/>
        <end position="158"/>
    </location>
</feature>
<evidence type="ECO:0000259" key="2">
    <source>
        <dbReference type="Pfam" id="PF08332"/>
    </source>
</evidence>
<evidence type="ECO:0000313" key="3">
    <source>
        <dbReference type="EMBL" id="MCW7752703.1"/>
    </source>
</evidence>
<name>A0ABT3N5G5_9BACT</name>
<reference evidence="3 4" key="1">
    <citation type="submission" date="2022-11" db="EMBL/GenBank/DDBJ databases">
        <title>Desulfobotulus tamanensis H1 sp. nov. - anaerobic, alkaliphilic, sulphate reducing bacterium isolated from terrestrial mud volcano.</title>
        <authorList>
            <person name="Frolova A."/>
            <person name="Merkel A.Y."/>
            <person name="Slobodkin A.I."/>
        </authorList>
    </citation>
    <scope>NUCLEOTIDE SEQUENCE [LARGE SCALE GENOMIC DNA]</scope>
    <source>
        <strain evidence="3 4">H1</strain>
    </source>
</reference>
<keyword evidence="1" id="KW-0732">Signal</keyword>
<dbReference type="InterPro" id="IPR016887">
    <property type="entry name" value="UCP028470_steroid_isom-rel"/>
</dbReference>
<accession>A0ABT3N5G5</accession>
<gene>
    <name evidence="3" type="ORF">OOT00_01730</name>
</gene>
<dbReference type="Proteomes" id="UP001209681">
    <property type="component" value="Unassembled WGS sequence"/>
</dbReference>
<dbReference type="PROSITE" id="PS51257">
    <property type="entry name" value="PROKAR_LIPOPROTEIN"/>
    <property type="match status" value="1"/>
</dbReference>
<protein>
    <submittedName>
        <fullName evidence="3">DUF4440 domain-containing protein</fullName>
    </submittedName>
</protein>
<dbReference type="EMBL" id="JAPFPW010000001">
    <property type="protein sequence ID" value="MCW7752703.1"/>
    <property type="molecule type" value="Genomic_DNA"/>
</dbReference>
<feature type="chain" id="PRO_5045996564" evidence="1">
    <location>
        <begin position="20"/>
        <end position="159"/>
    </location>
</feature>
<dbReference type="SUPFAM" id="SSF54427">
    <property type="entry name" value="NTF2-like"/>
    <property type="match status" value="1"/>
</dbReference>
<feature type="signal peptide" evidence="1">
    <location>
        <begin position="1"/>
        <end position="19"/>
    </location>
</feature>
<comment type="caution">
    <text evidence="3">The sequence shown here is derived from an EMBL/GenBank/DDBJ whole genome shotgun (WGS) entry which is preliminary data.</text>
</comment>
<evidence type="ECO:0000256" key="1">
    <source>
        <dbReference type="SAM" id="SignalP"/>
    </source>
</evidence>
<evidence type="ECO:0000313" key="4">
    <source>
        <dbReference type="Proteomes" id="UP001209681"/>
    </source>
</evidence>
<dbReference type="Gene3D" id="3.10.450.50">
    <property type="match status" value="1"/>
</dbReference>
<sequence>MRFLSVLMLSALVMTGCTLHPQPSTPTDGIRYEICQTISETEIADLFQRWNESLTSGNPSIVTALYAKNSILLPTLSNQPRLSVSEKEDYFRHFMEKRPKGNIDQRHIIPGCNMALDAGLYTFTFAATGEQASGRYSFLYRWDGTDWRIISHHSSLMPE</sequence>
<organism evidence="3 4">
    <name type="scientific">Desulfobotulus pelophilus</name>
    <dbReference type="NCBI Taxonomy" id="2823377"/>
    <lineage>
        <taxon>Bacteria</taxon>
        <taxon>Pseudomonadati</taxon>
        <taxon>Thermodesulfobacteriota</taxon>
        <taxon>Desulfobacteria</taxon>
        <taxon>Desulfobacterales</taxon>
        <taxon>Desulfobacteraceae</taxon>
        <taxon>Desulfobotulus</taxon>
    </lineage>
</organism>